<keyword evidence="3" id="KW-1185">Reference proteome</keyword>
<name>A0ABD3NWS9_9STRA</name>
<comment type="caution">
    <text evidence="2">The sequence shown here is derived from an EMBL/GenBank/DDBJ whole genome shotgun (WGS) entry which is preliminary data.</text>
</comment>
<protein>
    <submittedName>
        <fullName evidence="2">Uncharacterized protein</fullName>
    </submittedName>
</protein>
<evidence type="ECO:0000256" key="1">
    <source>
        <dbReference type="SAM" id="SignalP"/>
    </source>
</evidence>
<sequence>MFIIPPASLLLLALYSRRHVLSVISSIKITNDILIMSPSSAVGYDDDSASPELYLARPLGLTAEDGREITRPSAPLEYLLPAARVGVYIYQTLAVAEDLAQCTASSESKADSRIQMKKLIEQLDDLFINPPSFVKSNDPAVTRGDPYKLPPVVGELVMQQQKQKERLLNSMDVGLIPQFFEVGELIGERRAWDRLSKTERMREEASEVRRAFNIYTTNLNFNTKRYTFRGSKEEKSRLIREDKLPTAGDVIRSDLDARDLYRNAAQTALEDAKAEFLYQKGKVGNDALEFDASELILLLKDAKRAVDSWFSFIPDEDVKKALEVVKNE</sequence>
<evidence type="ECO:0000313" key="3">
    <source>
        <dbReference type="Proteomes" id="UP001516023"/>
    </source>
</evidence>
<accession>A0ABD3NWS9</accession>
<feature type="signal peptide" evidence="1">
    <location>
        <begin position="1"/>
        <end position="22"/>
    </location>
</feature>
<dbReference type="AlphaFoldDB" id="A0ABD3NWS9"/>
<gene>
    <name evidence="2" type="ORF">HJC23_004742</name>
</gene>
<evidence type="ECO:0000313" key="2">
    <source>
        <dbReference type="EMBL" id="KAL3779808.1"/>
    </source>
</evidence>
<dbReference type="EMBL" id="JABMIG020000374">
    <property type="protein sequence ID" value="KAL3779808.1"/>
    <property type="molecule type" value="Genomic_DNA"/>
</dbReference>
<dbReference type="Proteomes" id="UP001516023">
    <property type="component" value="Unassembled WGS sequence"/>
</dbReference>
<keyword evidence="1" id="KW-0732">Signal</keyword>
<reference evidence="2 3" key="1">
    <citation type="journal article" date="2020" name="G3 (Bethesda)">
        <title>Improved Reference Genome for Cyclotella cryptica CCMP332, a Model for Cell Wall Morphogenesis, Salinity Adaptation, and Lipid Production in Diatoms (Bacillariophyta).</title>
        <authorList>
            <person name="Roberts W.R."/>
            <person name="Downey K.M."/>
            <person name="Ruck E.C."/>
            <person name="Traller J.C."/>
            <person name="Alverson A.J."/>
        </authorList>
    </citation>
    <scope>NUCLEOTIDE SEQUENCE [LARGE SCALE GENOMIC DNA]</scope>
    <source>
        <strain evidence="2 3">CCMP332</strain>
    </source>
</reference>
<feature type="chain" id="PRO_5044842004" evidence="1">
    <location>
        <begin position="23"/>
        <end position="328"/>
    </location>
</feature>
<proteinExistence type="predicted"/>
<organism evidence="2 3">
    <name type="scientific">Cyclotella cryptica</name>
    <dbReference type="NCBI Taxonomy" id="29204"/>
    <lineage>
        <taxon>Eukaryota</taxon>
        <taxon>Sar</taxon>
        <taxon>Stramenopiles</taxon>
        <taxon>Ochrophyta</taxon>
        <taxon>Bacillariophyta</taxon>
        <taxon>Coscinodiscophyceae</taxon>
        <taxon>Thalassiosirophycidae</taxon>
        <taxon>Stephanodiscales</taxon>
        <taxon>Stephanodiscaceae</taxon>
        <taxon>Cyclotella</taxon>
    </lineage>
</organism>